<evidence type="ECO:0000256" key="2">
    <source>
        <dbReference type="RuleBase" id="RU362097"/>
    </source>
</evidence>
<dbReference type="GO" id="GO:0015562">
    <property type="term" value="F:efflux transmembrane transporter activity"/>
    <property type="evidence" value="ECO:0007669"/>
    <property type="project" value="InterPro"/>
</dbReference>
<evidence type="ECO:0000313" key="4">
    <source>
        <dbReference type="Proteomes" id="UP000192934"/>
    </source>
</evidence>
<feature type="signal peptide" evidence="2">
    <location>
        <begin position="1"/>
        <end position="17"/>
    </location>
</feature>
<keyword evidence="2" id="KW-0472">Membrane</keyword>
<sequence length="462" mass="47995">MRIATGLLLTAVLSACASGPDYRPAPASALGVPDAYHGPGANPGEPQQLATWWQRFDDPLLTDLVDRSIAGNLDLAAAAARLRQAREALVQARAGYLPSVGASAGVNRSIGAGNDSTNFSLGGDAAWEADLFGGIRRSVEAARADKEGAGFDLAGVRVAIVAETANNYISARLAQERLAIARDSLAIADDNLDIAGWRVQAGLVSSLDSEQARAARAQTAASIPNIETSYAAAAYRLAVLTGQAPGAINPSLDPVRPVPTGPADIAVGIPADTLRQRPDVRGAERSLAAATARIGVAEAQLYPALRIGGNIGTSAFSIGGLFDAITGSLFAGLSQTIFDGGRLRSQVRSQQAAADGAYASYRQTVLTGLEDVENALQALTAAERRQREFAIAFDAASNTAILARSQYRAGLTDFQTLLEAERSLLSSRDGQANARADRAFALVQLYRALGGGWDPLAEGSNA</sequence>
<feature type="chain" id="PRO_5011835325" evidence="2">
    <location>
        <begin position="18"/>
        <end position="462"/>
    </location>
</feature>
<dbReference type="SUPFAM" id="SSF56954">
    <property type="entry name" value="Outer membrane efflux proteins (OEP)"/>
    <property type="match status" value="1"/>
</dbReference>
<dbReference type="NCBIfam" id="TIGR01845">
    <property type="entry name" value="outer_NodT"/>
    <property type="match status" value="1"/>
</dbReference>
<keyword evidence="2 3" id="KW-0449">Lipoprotein</keyword>
<organism evidence="3 4">
    <name type="scientific">Allosphingosinicella indica</name>
    <dbReference type="NCBI Taxonomy" id="941907"/>
    <lineage>
        <taxon>Bacteria</taxon>
        <taxon>Pseudomonadati</taxon>
        <taxon>Pseudomonadota</taxon>
        <taxon>Alphaproteobacteria</taxon>
        <taxon>Sphingomonadales</taxon>
        <taxon>Sphingomonadaceae</taxon>
        <taxon>Allosphingosinicella</taxon>
    </lineage>
</organism>
<dbReference type="Proteomes" id="UP000192934">
    <property type="component" value="Chromosome I"/>
</dbReference>
<evidence type="ECO:0000313" key="3">
    <source>
        <dbReference type="EMBL" id="SMF61635.1"/>
    </source>
</evidence>
<evidence type="ECO:0000256" key="1">
    <source>
        <dbReference type="ARBA" id="ARBA00007613"/>
    </source>
</evidence>
<gene>
    <name evidence="3" type="ORF">SAMN06295910_0627</name>
</gene>
<dbReference type="PANTHER" id="PTHR30203:SF25">
    <property type="entry name" value="OUTER MEMBRANE PROTEIN-RELATED"/>
    <property type="match status" value="1"/>
</dbReference>
<protein>
    <submittedName>
        <fullName evidence="3">Efflux transporter, outer membrane factor (OMF) lipoprotein, NodT family</fullName>
    </submittedName>
</protein>
<dbReference type="GO" id="GO:0005886">
    <property type="term" value="C:plasma membrane"/>
    <property type="evidence" value="ECO:0007669"/>
    <property type="project" value="UniProtKB-SubCell"/>
</dbReference>
<dbReference type="PROSITE" id="PS51257">
    <property type="entry name" value="PROKAR_LIPOPROTEIN"/>
    <property type="match status" value="1"/>
</dbReference>
<keyword evidence="4" id="KW-1185">Reference proteome</keyword>
<dbReference type="Gene3D" id="1.20.1600.10">
    <property type="entry name" value="Outer membrane efflux proteins (OEP)"/>
    <property type="match status" value="1"/>
</dbReference>
<comment type="similarity">
    <text evidence="1 2">Belongs to the outer membrane factor (OMF) (TC 1.B.17) family.</text>
</comment>
<keyword evidence="2" id="KW-0564">Palmitate</keyword>
<comment type="subcellular location">
    <subcellularLocation>
        <location evidence="2">Cell membrane</location>
        <topology evidence="2">Lipid-anchor</topology>
    </subcellularLocation>
</comment>
<dbReference type="OrthoDB" id="9783100at2"/>
<dbReference type="InterPro" id="IPR010131">
    <property type="entry name" value="MdtP/NodT-like"/>
</dbReference>
<dbReference type="InterPro" id="IPR003423">
    <property type="entry name" value="OMP_efflux"/>
</dbReference>
<dbReference type="STRING" id="941907.SAMN06295910_0627"/>
<dbReference type="RefSeq" id="WP_085217475.1">
    <property type="nucleotide sequence ID" value="NZ_LT840185.1"/>
</dbReference>
<accession>A0A1X7FZV9</accession>
<dbReference type="AlphaFoldDB" id="A0A1X7FZV9"/>
<keyword evidence="2" id="KW-0732">Signal</keyword>
<dbReference type="Gene3D" id="2.20.200.10">
    <property type="entry name" value="Outer membrane efflux proteins (OEP)"/>
    <property type="match status" value="1"/>
</dbReference>
<reference evidence="4" key="1">
    <citation type="submission" date="2017-04" db="EMBL/GenBank/DDBJ databases">
        <authorList>
            <person name="Varghese N."/>
            <person name="Submissions S."/>
        </authorList>
    </citation>
    <scope>NUCLEOTIDE SEQUENCE [LARGE SCALE GENOMIC DNA]</scope>
    <source>
        <strain evidence="4">Dd16</strain>
    </source>
</reference>
<proteinExistence type="inferred from homology"/>
<keyword evidence="2" id="KW-0812">Transmembrane</keyword>
<dbReference type="EMBL" id="LT840185">
    <property type="protein sequence ID" value="SMF61635.1"/>
    <property type="molecule type" value="Genomic_DNA"/>
</dbReference>
<name>A0A1X7FZV9_9SPHN</name>
<dbReference type="PANTHER" id="PTHR30203">
    <property type="entry name" value="OUTER MEMBRANE CATION EFFLUX PROTEIN"/>
    <property type="match status" value="1"/>
</dbReference>
<keyword evidence="2" id="KW-1134">Transmembrane beta strand</keyword>
<dbReference type="Pfam" id="PF02321">
    <property type="entry name" value="OEP"/>
    <property type="match status" value="2"/>
</dbReference>